<dbReference type="OrthoDB" id="508212at2759"/>
<evidence type="ECO:0000256" key="4">
    <source>
        <dbReference type="ARBA" id="ARBA00022801"/>
    </source>
</evidence>
<evidence type="ECO:0000259" key="10">
    <source>
        <dbReference type="Pfam" id="PF01764"/>
    </source>
</evidence>
<dbReference type="CDD" id="cd00519">
    <property type="entry name" value="Lipase_3"/>
    <property type="match status" value="1"/>
</dbReference>
<comment type="caution">
    <text evidence="11">The sequence shown here is derived from an EMBL/GenBank/DDBJ whole genome shotgun (WGS) entry which is preliminary data.</text>
</comment>
<dbReference type="InterPro" id="IPR006311">
    <property type="entry name" value="TAT_signal"/>
</dbReference>
<dbReference type="EMBL" id="BDRX01000050">
    <property type="protein sequence ID" value="GBF94296.1"/>
    <property type="molecule type" value="Genomic_DNA"/>
</dbReference>
<name>A0A2V0P360_9CHLO</name>
<dbReference type="GO" id="GO:0004620">
    <property type="term" value="F:phospholipase activity"/>
    <property type="evidence" value="ECO:0007669"/>
    <property type="project" value="UniProtKB-ARBA"/>
</dbReference>
<keyword evidence="9" id="KW-0732">Signal</keyword>
<dbReference type="GO" id="GO:0009507">
    <property type="term" value="C:chloroplast"/>
    <property type="evidence" value="ECO:0007669"/>
    <property type="project" value="UniProtKB-SubCell"/>
</dbReference>
<evidence type="ECO:0000256" key="8">
    <source>
        <dbReference type="SAM" id="MobiDB-lite"/>
    </source>
</evidence>
<dbReference type="GO" id="GO:0016042">
    <property type="term" value="P:lipid catabolic process"/>
    <property type="evidence" value="ECO:0007669"/>
    <property type="project" value="UniProtKB-KW"/>
</dbReference>
<organism evidence="11 12">
    <name type="scientific">Raphidocelis subcapitata</name>
    <dbReference type="NCBI Taxonomy" id="307507"/>
    <lineage>
        <taxon>Eukaryota</taxon>
        <taxon>Viridiplantae</taxon>
        <taxon>Chlorophyta</taxon>
        <taxon>core chlorophytes</taxon>
        <taxon>Chlorophyceae</taxon>
        <taxon>CS clade</taxon>
        <taxon>Sphaeropleales</taxon>
        <taxon>Selenastraceae</taxon>
        <taxon>Raphidocelis</taxon>
    </lineage>
</organism>
<feature type="chain" id="PRO_5016122872" description="Fungal lipase-type domain-containing protein" evidence="9">
    <location>
        <begin position="30"/>
        <end position="566"/>
    </location>
</feature>
<dbReference type="PANTHER" id="PTHR31403:SF7">
    <property type="entry name" value="PHOSPHOLIPASE A1-IGAMMA3, CHLOROPLASTIC"/>
    <property type="match status" value="1"/>
</dbReference>
<keyword evidence="2" id="KW-0150">Chloroplast</keyword>
<feature type="domain" description="Fungal lipase-type" evidence="10">
    <location>
        <begin position="301"/>
        <end position="445"/>
    </location>
</feature>
<keyword evidence="4" id="KW-0378">Hydrolase</keyword>
<keyword evidence="12" id="KW-1185">Reference proteome</keyword>
<evidence type="ECO:0000313" key="12">
    <source>
        <dbReference type="Proteomes" id="UP000247498"/>
    </source>
</evidence>
<dbReference type="PANTHER" id="PTHR31403">
    <property type="entry name" value="PHOSPHOLIPASE A1-IBETA2, CHLOROPLASTIC"/>
    <property type="match status" value="1"/>
</dbReference>
<evidence type="ECO:0000256" key="5">
    <source>
        <dbReference type="ARBA" id="ARBA00022946"/>
    </source>
</evidence>
<evidence type="ECO:0000256" key="3">
    <source>
        <dbReference type="ARBA" id="ARBA00022640"/>
    </source>
</evidence>
<dbReference type="InParanoid" id="A0A2V0P360"/>
<dbReference type="InterPro" id="IPR002921">
    <property type="entry name" value="Fungal_lipase-type"/>
</dbReference>
<keyword evidence="6" id="KW-0442">Lipid degradation</keyword>
<dbReference type="Pfam" id="PF01764">
    <property type="entry name" value="Lipase_3"/>
    <property type="match status" value="1"/>
</dbReference>
<dbReference type="Gene3D" id="3.40.50.1820">
    <property type="entry name" value="alpha/beta hydrolase"/>
    <property type="match status" value="1"/>
</dbReference>
<protein>
    <recommendedName>
        <fullName evidence="10">Fungal lipase-type domain-containing protein</fullName>
    </recommendedName>
</protein>
<evidence type="ECO:0000256" key="9">
    <source>
        <dbReference type="SAM" id="SignalP"/>
    </source>
</evidence>
<evidence type="ECO:0000256" key="2">
    <source>
        <dbReference type="ARBA" id="ARBA00022528"/>
    </source>
</evidence>
<accession>A0A2V0P360</accession>
<keyword evidence="5" id="KW-0809">Transit peptide</keyword>
<comment type="subcellular location">
    <subcellularLocation>
        <location evidence="1">Plastid</location>
        <location evidence="1">Chloroplast</location>
    </subcellularLocation>
</comment>
<dbReference type="InterPro" id="IPR029058">
    <property type="entry name" value="AB_hydrolase_fold"/>
</dbReference>
<dbReference type="PROSITE" id="PS51318">
    <property type="entry name" value="TAT"/>
    <property type="match status" value="1"/>
</dbReference>
<reference evidence="11 12" key="1">
    <citation type="journal article" date="2018" name="Sci. Rep.">
        <title>Raphidocelis subcapitata (=Pseudokirchneriella subcapitata) provides an insight into genome evolution and environmental adaptations in the Sphaeropleales.</title>
        <authorList>
            <person name="Suzuki S."/>
            <person name="Yamaguchi H."/>
            <person name="Nakajima N."/>
            <person name="Kawachi M."/>
        </authorList>
    </citation>
    <scope>NUCLEOTIDE SEQUENCE [LARGE SCALE GENOMIC DNA]</scope>
    <source>
        <strain evidence="11 12">NIES-35</strain>
    </source>
</reference>
<dbReference type="Proteomes" id="UP000247498">
    <property type="component" value="Unassembled WGS sequence"/>
</dbReference>
<dbReference type="SUPFAM" id="SSF53474">
    <property type="entry name" value="alpha/beta-Hydrolases"/>
    <property type="match status" value="1"/>
</dbReference>
<keyword evidence="3" id="KW-0934">Plastid</keyword>
<proteinExistence type="predicted"/>
<evidence type="ECO:0000256" key="7">
    <source>
        <dbReference type="ARBA" id="ARBA00023098"/>
    </source>
</evidence>
<keyword evidence="7" id="KW-0443">Lipid metabolism</keyword>
<sequence length="566" mass="59766">MARRPRALLLVALAAAAAALLLAPRPAAAAGFIPSIPSPFRTPSLSSTFRSPVAAVAEAVRAYPSIFRSAREQLMLRSGGSEGDLSRTNGLFSLQVHDICPMISEVTFMSASVSCLAMTTLESTLRNRRAPGSPTECVNKGETGYGEQVEPSRVSLLDGTPAPVPLPDERPLPPAFTPRRTRALMYNEGATWAWHWGVINNILLFSMCAKGGGGNLDFMVPEGWEPVGPGTGQLPGIYDLVQTDGSPPMPFMALLKTNGRGVVGGGGAAAGGSSYGGGGGGDGGKNLGVNVTNVGDGQLAIVFRGTNSGPEWMLDFQYHRIPRSLFPGPFFKGNYFDGETHAGFTAVFNMIWPHVRAALQKEVLAPGSRVRHVTVSGHSLGAAVATLVSFAAQRFLDANNASVSVGAILVASPNVGNLAFVQSHATLVNARRITFANDVITMVPCTGGDAGGRGMPACNAKASQGGKVAVWTDYYPLYGLVSLTPKDMPVQVAAWENTDRIPLFDVPTADALTGALHVCAYECFFSRWSDKERAAQSSCLLVPPTLKESDGHSYCYGFPTLGFMRQ</sequence>
<feature type="region of interest" description="Disordered" evidence="8">
    <location>
        <begin position="127"/>
        <end position="149"/>
    </location>
</feature>
<dbReference type="AlphaFoldDB" id="A0A2V0P360"/>
<evidence type="ECO:0000256" key="1">
    <source>
        <dbReference type="ARBA" id="ARBA00004229"/>
    </source>
</evidence>
<feature type="signal peptide" evidence="9">
    <location>
        <begin position="1"/>
        <end position="29"/>
    </location>
</feature>
<evidence type="ECO:0000256" key="6">
    <source>
        <dbReference type="ARBA" id="ARBA00022963"/>
    </source>
</evidence>
<evidence type="ECO:0000313" key="11">
    <source>
        <dbReference type="EMBL" id="GBF94296.1"/>
    </source>
</evidence>
<gene>
    <name evidence="11" type="ORF">Rsub_06918</name>
</gene>